<dbReference type="EMBL" id="DTLI01000087">
    <property type="protein sequence ID" value="HHS51907.1"/>
    <property type="molecule type" value="Genomic_DNA"/>
</dbReference>
<gene>
    <name evidence="1" type="ORF">ENW73_03435</name>
</gene>
<reference evidence="1" key="1">
    <citation type="journal article" date="2020" name="mSystems">
        <title>Genome- and Community-Level Interaction Insights into Carbon Utilization and Element Cycling Functions of Hydrothermarchaeota in Hydrothermal Sediment.</title>
        <authorList>
            <person name="Zhou Z."/>
            <person name="Liu Y."/>
            <person name="Xu W."/>
            <person name="Pan J."/>
            <person name="Luo Z.H."/>
            <person name="Li M."/>
        </authorList>
    </citation>
    <scope>NUCLEOTIDE SEQUENCE [LARGE SCALE GENOMIC DNA]</scope>
    <source>
        <strain evidence="1">SpSt-876</strain>
    </source>
</reference>
<dbReference type="AlphaFoldDB" id="A0A7C6A8V8"/>
<protein>
    <submittedName>
        <fullName evidence="1">Uncharacterized protein</fullName>
    </submittedName>
</protein>
<sequence length="125" mass="14411">MNNEQERLTPRLKEYMTKYMQDLRAISKSFLNACAEKGKDSACAQLLRLRKLIERMDSNNFKAQDKKFISEAKAILLPTYEQAYKLLNQGDWFCARQLVEDAIVDTLTIESITSGWHEDATQSVS</sequence>
<proteinExistence type="predicted"/>
<accession>A0A7C6A8V8</accession>
<name>A0A7C6A8V8_UNCW3</name>
<organism evidence="1">
    <name type="scientific">candidate division WOR-3 bacterium</name>
    <dbReference type="NCBI Taxonomy" id="2052148"/>
    <lineage>
        <taxon>Bacteria</taxon>
        <taxon>Bacteria division WOR-3</taxon>
    </lineage>
</organism>
<evidence type="ECO:0000313" key="1">
    <source>
        <dbReference type="EMBL" id="HHS51907.1"/>
    </source>
</evidence>
<comment type="caution">
    <text evidence="1">The sequence shown here is derived from an EMBL/GenBank/DDBJ whole genome shotgun (WGS) entry which is preliminary data.</text>
</comment>